<evidence type="ECO:0000313" key="1">
    <source>
        <dbReference type="EMBL" id="KAL2796572.1"/>
    </source>
</evidence>
<gene>
    <name evidence="1" type="ORF">BJX66DRAFT_299417</name>
</gene>
<organism evidence="1 2">
    <name type="scientific">Aspergillus keveii</name>
    <dbReference type="NCBI Taxonomy" id="714993"/>
    <lineage>
        <taxon>Eukaryota</taxon>
        <taxon>Fungi</taxon>
        <taxon>Dikarya</taxon>
        <taxon>Ascomycota</taxon>
        <taxon>Pezizomycotina</taxon>
        <taxon>Eurotiomycetes</taxon>
        <taxon>Eurotiomycetidae</taxon>
        <taxon>Eurotiales</taxon>
        <taxon>Aspergillaceae</taxon>
        <taxon>Aspergillus</taxon>
        <taxon>Aspergillus subgen. Nidulantes</taxon>
    </lineage>
</organism>
<dbReference type="Proteomes" id="UP001610563">
    <property type="component" value="Unassembled WGS sequence"/>
</dbReference>
<reference evidence="1 2" key="1">
    <citation type="submission" date="2024-07" db="EMBL/GenBank/DDBJ databases">
        <title>Section-level genome sequencing and comparative genomics of Aspergillus sections Usti and Cavernicolus.</title>
        <authorList>
            <consortium name="Lawrence Berkeley National Laboratory"/>
            <person name="Nybo J.L."/>
            <person name="Vesth T.C."/>
            <person name="Theobald S."/>
            <person name="Frisvad J.C."/>
            <person name="Larsen T.O."/>
            <person name="Kjaerboelling I."/>
            <person name="Rothschild-Mancinelli K."/>
            <person name="Lyhne E.K."/>
            <person name="Kogle M.E."/>
            <person name="Barry K."/>
            <person name="Clum A."/>
            <person name="Na H."/>
            <person name="Ledsgaard L."/>
            <person name="Lin J."/>
            <person name="Lipzen A."/>
            <person name="Kuo A."/>
            <person name="Riley R."/>
            <person name="Mondo S."/>
            <person name="Labutti K."/>
            <person name="Haridas S."/>
            <person name="Pangalinan J."/>
            <person name="Salamov A.A."/>
            <person name="Simmons B.A."/>
            <person name="Magnuson J.K."/>
            <person name="Chen J."/>
            <person name="Drula E."/>
            <person name="Henrissat B."/>
            <person name="Wiebenga A."/>
            <person name="Lubbers R.J."/>
            <person name="Gomes A.C."/>
            <person name="Makela M.R."/>
            <person name="Stajich J."/>
            <person name="Grigoriev I.V."/>
            <person name="Mortensen U.H."/>
            <person name="De Vries R.P."/>
            <person name="Baker S.E."/>
            <person name="Andersen M.R."/>
        </authorList>
    </citation>
    <scope>NUCLEOTIDE SEQUENCE [LARGE SCALE GENOMIC DNA]</scope>
    <source>
        <strain evidence="1 2">CBS 209.92</strain>
    </source>
</reference>
<feature type="non-terminal residue" evidence="1">
    <location>
        <position position="91"/>
    </location>
</feature>
<proteinExistence type="predicted"/>
<keyword evidence="2" id="KW-1185">Reference proteome</keyword>
<protein>
    <submittedName>
        <fullName evidence="1">Uncharacterized protein</fullName>
    </submittedName>
</protein>
<dbReference type="EMBL" id="JBFTWV010000025">
    <property type="protein sequence ID" value="KAL2796572.1"/>
    <property type="molecule type" value="Genomic_DNA"/>
</dbReference>
<accession>A0ABR4GC08</accession>
<comment type="caution">
    <text evidence="1">The sequence shown here is derived from an EMBL/GenBank/DDBJ whole genome shotgun (WGS) entry which is preliminary data.</text>
</comment>
<sequence>MLTKAALLRQAIDHAHSTQSPSAANLRLRQRNMVNFSLRYFNSLSQDREVSGVQVASTLLQLPSYYTINYNFTRINLWWLRQYVQSFLPLA</sequence>
<name>A0ABR4GC08_9EURO</name>
<evidence type="ECO:0000313" key="2">
    <source>
        <dbReference type="Proteomes" id="UP001610563"/>
    </source>
</evidence>